<gene>
    <name evidence="1" type="ORF">J437_LFUL015288</name>
</gene>
<dbReference type="Pfam" id="PF05380">
    <property type="entry name" value="Peptidase_A17"/>
    <property type="match status" value="1"/>
</dbReference>
<dbReference type="Proteomes" id="UP000792457">
    <property type="component" value="Unassembled WGS sequence"/>
</dbReference>
<sequence length="195" mass="21857">MLSVKSVEEAVKLRDELIKLVSGGIFVATMGKQLFAVLEGDSSGASGPKCRFFFYDPGPITKRAILSEVSRLYDPLGFITPVVFVGKCMLQHLWQLGVGWDEVPPDDVSKIWEVFRRDIPMLSYSSIAPYEAKVRITTVILNTFIPSTDFRTITFFSLFLALLLPLGHTFQCIQHVTIHPFTLPIRPTILSSHPN</sequence>
<dbReference type="InterPro" id="IPR008042">
    <property type="entry name" value="Retrotrans_Pao"/>
</dbReference>
<dbReference type="PANTHER" id="PTHR22955">
    <property type="entry name" value="RETROTRANSPOSON"/>
    <property type="match status" value="1"/>
</dbReference>
<reference evidence="1" key="2">
    <citation type="submission" date="2017-10" db="EMBL/GenBank/DDBJ databases">
        <title>Ladona fulva Genome sequencing and assembly.</title>
        <authorList>
            <person name="Murali S."/>
            <person name="Richards S."/>
            <person name="Bandaranaike D."/>
            <person name="Bellair M."/>
            <person name="Blankenburg K."/>
            <person name="Chao H."/>
            <person name="Dinh H."/>
            <person name="Doddapaneni H."/>
            <person name="Dugan-Rocha S."/>
            <person name="Elkadiri S."/>
            <person name="Gnanaolivu R."/>
            <person name="Hernandez B."/>
            <person name="Skinner E."/>
            <person name="Javaid M."/>
            <person name="Lee S."/>
            <person name="Li M."/>
            <person name="Ming W."/>
            <person name="Munidasa M."/>
            <person name="Muniz J."/>
            <person name="Nguyen L."/>
            <person name="Hughes D."/>
            <person name="Osuji N."/>
            <person name="Pu L.-L."/>
            <person name="Puazo M."/>
            <person name="Qu C."/>
            <person name="Quiroz J."/>
            <person name="Raj R."/>
            <person name="Weissenberger G."/>
            <person name="Xin Y."/>
            <person name="Zou X."/>
            <person name="Han Y."/>
            <person name="Worley K."/>
            <person name="Muzny D."/>
            <person name="Gibbs R."/>
        </authorList>
    </citation>
    <scope>NUCLEOTIDE SEQUENCE</scope>
    <source>
        <strain evidence="1">Sampled in the wild</strain>
    </source>
</reference>
<keyword evidence="2" id="KW-1185">Reference proteome</keyword>
<evidence type="ECO:0000313" key="2">
    <source>
        <dbReference type="Proteomes" id="UP000792457"/>
    </source>
</evidence>
<proteinExistence type="predicted"/>
<accession>A0A8K0P6P7</accession>
<name>A0A8K0P6P7_LADFU</name>
<protein>
    <submittedName>
        <fullName evidence="1">Uncharacterized protein</fullName>
    </submittedName>
</protein>
<dbReference type="OrthoDB" id="8065733at2759"/>
<evidence type="ECO:0000313" key="1">
    <source>
        <dbReference type="EMBL" id="KAG8238010.1"/>
    </source>
</evidence>
<organism evidence="1 2">
    <name type="scientific">Ladona fulva</name>
    <name type="common">Scarce chaser dragonfly</name>
    <name type="synonym">Libellula fulva</name>
    <dbReference type="NCBI Taxonomy" id="123851"/>
    <lineage>
        <taxon>Eukaryota</taxon>
        <taxon>Metazoa</taxon>
        <taxon>Ecdysozoa</taxon>
        <taxon>Arthropoda</taxon>
        <taxon>Hexapoda</taxon>
        <taxon>Insecta</taxon>
        <taxon>Pterygota</taxon>
        <taxon>Palaeoptera</taxon>
        <taxon>Odonata</taxon>
        <taxon>Epiprocta</taxon>
        <taxon>Anisoptera</taxon>
        <taxon>Libelluloidea</taxon>
        <taxon>Libellulidae</taxon>
        <taxon>Ladona</taxon>
    </lineage>
</organism>
<dbReference type="PANTHER" id="PTHR22955:SF77">
    <property type="entry name" value="ASPARTIC PUTATIVE DOMAIN-CONTAINING PROTEIN-RELATED"/>
    <property type="match status" value="1"/>
</dbReference>
<dbReference type="EMBL" id="KZ309262">
    <property type="protein sequence ID" value="KAG8238010.1"/>
    <property type="molecule type" value="Genomic_DNA"/>
</dbReference>
<comment type="caution">
    <text evidence="1">The sequence shown here is derived from an EMBL/GenBank/DDBJ whole genome shotgun (WGS) entry which is preliminary data.</text>
</comment>
<reference evidence="1" key="1">
    <citation type="submission" date="2013-04" db="EMBL/GenBank/DDBJ databases">
        <authorList>
            <person name="Qu J."/>
            <person name="Murali S.C."/>
            <person name="Bandaranaike D."/>
            <person name="Bellair M."/>
            <person name="Blankenburg K."/>
            <person name="Chao H."/>
            <person name="Dinh H."/>
            <person name="Doddapaneni H."/>
            <person name="Downs B."/>
            <person name="Dugan-Rocha S."/>
            <person name="Elkadiri S."/>
            <person name="Gnanaolivu R.D."/>
            <person name="Hernandez B."/>
            <person name="Javaid M."/>
            <person name="Jayaseelan J.C."/>
            <person name="Lee S."/>
            <person name="Li M."/>
            <person name="Ming W."/>
            <person name="Munidasa M."/>
            <person name="Muniz J."/>
            <person name="Nguyen L."/>
            <person name="Ongeri F."/>
            <person name="Osuji N."/>
            <person name="Pu L.-L."/>
            <person name="Puazo M."/>
            <person name="Qu C."/>
            <person name="Quiroz J."/>
            <person name="Raj R."/>
            <person name="Weissenberger G."/>
            <person name="Xin Y."/>
            <person name="Zou X."/>
            <person name="Han Y."/>
            <person name="Richards S."/>
            <person name="Worley K."/>
            <person name="Muzny D."/>
            <person name="Gibbs R."/>
        </authorList>
    </citation>
    <scope>NUCLEOTIDE SEQUENCE</scope>
    <source>
        <strain evidence="1">Sampled in the wild</strain>
    </source>
</reference>
<dbReference type="AlphaFoldDB" id="A0A8K0P6P7"/>